<proteinExistence type="inferred from homology"/>
<evidence type="ECO:0000256" key="4">
    <source>
        <dbReference type="ARBA" id="ARBA00008802"/>
    </source>
</evidence>
<dbReference type="Proteomes" id="UP000054558">
    <property type="component" value="Unassembled WGS sequence"/>
</dbReference>
<evidence type="ECO:0000259" key="13">
    <source>
        <dbReference type="Pfam" id="PF01266"/>
    </source>
</evidence>
<dbReference type="Pfam" id="PF08491">
    <property type="entry name" value="SE"/>
    <property type="match status" value="1"/>
</dbReference>
<evidence type="ECO:0000256" key="5">
    <source>
        <dbReference type="ARBA" id="ARBA00012312"/>
    </source>
</evidence>
<evidence type="ECO:0000313" key="15">
    <source>
        <dbReference type="EMBL" id="GAQ86840.1"/>
    </source>
</evidence>
<dbReference type="PANTHER" id="PTHR10835:SF0">
    <property type="entry name" value="SQUALENE MONOOXYGENASE"/>
    <property type="match status" value="1"/>
</dbReference>
<keyword evidence="6 12" id="KW-0285">Flavoprotein</keyword>
<evidence type="ECO:0000256" key="9">
    <source>
        <dbReference type="ARBA" id="ARBA00022989"/>
    </source>
</evidence>
<comment type="catalytic activity">
    <reaction evidence="12">
        <text>squalene + reduced [NADPH--hemoprotein reductase] + O2 = (S)-2,3-epoxysqualene + oxidized [NADPH--hemoprotein reductase] + H2O + H(+)</text>
        <dbReference type="Rhea" id="RHEA:25282"/>
        <dbReference type="Rhea" id="RHEA-COMP:11964"/>
        <dbReference type="Rhea" id="RHEA-COMP:11965"/>
        <dbReference type="ChEBI" id="CHEBI:15377"/>
        <dbReference type="ChEBI" id="CHEBI:15378"/>
        <dbReference type="ChEBI" id="CHEBI:15379"/>
        <dbReference type="ChEBI" id="CHEBI:15440"/>
        <dbReference type="ChEBI" id="CHEBI:15441"/>
        <dbReference type="ChEBI" id="CHEBI:57618"/>
        <dbReference type="ChEBI" id="CHEBI:58210"/>
        <dbReference type="EC" id="1.14.14.17"/>
    </reaction>
</comment>
<accession>A0A1Y1I7B4</accession>
<comment type="cofactor">
    <cofactor evidence="1 12">
        <name>FAD</name>
        <dbReference type="ChEBI" id="CHEBI:57692"/>
    </cofactor>
</comment>
<dbReference type="UniPathway" id="UPA00767">
    <property type="reaction ID" value="UER00752"/>
</dbReference>
<keyword evidence="7 12" id="KW-0812">Transmembrane</keyword>
<reference evidence="15 16" key="1">
    <citation type="journal article" date="2014" name="Nat. Commun.">
        <title>Klebsormidium flaccidum genome reveals primary factors for plant terrestrial adaptation.</title>
        <authorList>
            <person name="Hori K."/>
            <person name="Maruyama F."/>
            <person name="Fujisawa T."/>
            <person name="Togashi T."/>
            <person name="Yamamoto N."/>
            <person name="Seo M."/>
            <person name="Sato S."/>
            <person name="Yamada T."/>
            <person name="Mori H."/>
            <person name="Tajima N."/>
            <person name="Moriyama T."/>
            <person name="Ikeuchi M."/>
            <person name="Watanabe M."/>
            <person name="Wada H."/>
            <person name="Kobayashi K."/>
            <person name="Saito M."/>
            <person name="Masuda T."/>
            <person name="Sasaki-Sekimoto Y."/>
            <person name="Mashiguchi K."/>
            <person name="Awai K."/>
            <person name="Shimojima M."/>
            <person name="Masuda S."/>
            <person name="Iwai M."/>
            <person name="Nobusawa T."/>
            <person name="Narise T."/>
            <person name="Kondo S."/>
            <person name="Saito H."/>
            <person name="Sato R."/>
            <person name="Murakawa M."/>
            <person name="Ihara Y."/>
            <person name="Oshima-Yamada Y."/>
            <person name="Ohtaka K."/>
            <person name="Satoh M."/>
            <person name="Sonobe K."/>
            <person name="Ishii M."/>
            <person name="Ohtani R."/>
            <person name="Kanamori-Sato M."/>
            <person name="Honoki R."/>
            <person name="Miyazaki D."/>
            <person name="Mochizuki H."/>
            <person name="Umetsu J."/>
            <person name="Higashi K."/>
            <person name="Shibata D."/>
            <person name="Kamiya Y."/>
            <person name="Sato N."/>
            <person name="Nakamura Y."/>
            <person name="Tabata S."/>
            <person name="Ida S."/>
            <person name="Kurokawa K."/>
            <person name="Ohta H."/>
        </authorList>
    </citation>
    <scope>NUCLEOTIDE SEQUENCE [LARGE SCALE GENOMIC DNA]</scope>
    <source>
        <strain evidence="15 16">NIES-2285</strain>
    </source>
</reference>
<evidence type="ECO:0000259" key="14">
    <source>
        <dbReference type="Pfam" id="PF08491"/>
    </source>
</evidence>
<keyword evidence="9 12" id="KW-1133">Transmembrane helix</keyword>
<dbReference type="InterPro" id="IPR036188">
    <property type="entry name" value="FAD/NAD-bd_sf"/>
</dbReference>
<comment type="function">
    <text evidence="12">Catalyzes the stereospecific oxidation of squalene to (S)-2,3-epoxysqualene, and is considered to be a rate-limiting enzyme in steroid biosynthesis.</text>
</comment>
<dbReference type="FunFam" id="3.50.50.60:FF:000074">
    <property type="entry name" value="Squalene monooxygenase 2"/>
    <property type="match status" value="1"/>
</dbReference>
<dbReference type="PANTHER" id="PTHR10835">
    <property type="entry name" value="SQUALENE MONOOXYGENASE"/>
    <property type="match status" value="1"/>
</dbReference>
<dbReference type="InterPro" id="IPR006076">
    <property type="entry name" value="FAD-dep_OxRdtase"/>
</dbReference>
<dbReference type="InterPro" id="IPR040125">
    <property type="entry name" value="Squalene_monox"/>
</dbReference>
<protein>
    <recommendedName>
        <fullName evidence="5 12">Squalene monooxygenase</fullName>
        <ecNumber evidence="5 12">1.14.14.17</ecNumber>
    </recommendedName>
</protein>
<dbReference type="EMBL" id="DF237264">
    <property type="protein sequence ID" value="GAQ86840.1"/>
    <property type="molecule type" value="Genomic_DNA"/>
</dbReference>
<dbReference type="PRINTS" id="PR00420">
    <property type="entry name" value="RNGMNOXGNASE"/>
</dbReference>
<keyword evidence="8 12" id="KW-0274">FAD</keyword>
<organism evidence="15 16">
    <name type="scientific">Klebsormidium nitens</name>
    <name type="common">Green alga</name>
    <name type="synonym">Ulothrix nitens</name>
    <dbReference type="NCBI Taxonomy" id="105231"/>
    <lineage>
        <taxon>Eukaryota</taxon>
        <taxon>Viridiplantae</taxon>
        <taxon>Streptophyta</taxon>
        <taxon>Klebsormidiophyceae</taxon>
        <taxon>Klebsormidiales</taxon>
        <taxon>Klebsormidiaceae</taxon>
        <taxon>Klebsormidium</taxon>
    </lineage>
</organism>
<evidence type="ECO:0000256" key="12">
    <source>
        <dbReference type="RuleBase" id="RU367121"/>
    </source>
</evidence>
<dbReference type="InterPro" id="IPR013698">
    <property type="entry name" value="Squalene_epoxidase"/>
</dbReference>
<dbReference type="STRING" id="105231.A0A1Y1I7B4"/>
<evidence type="ECO:0000256" key="8">
    <source>
        <dbReference type="ARBA" id="ARBA00022827"/>
    </source>
</evidence>
<keyword evidence="16" id="KW-1185">Reference proteome</keyword>
<gene>
    <name evidence="15" type="ORF">KFL_003150050</name>
</gene>
<keyword evidence="15" id="KW-0503">Monooxygenase</keyword>
<dbReference type="EC" id="1.14.14.17" evidence="5 12"/>
<keyword evidence="11 12" id="KW-0472">Membrane</keyword>
<dbReference type="OrthoDB" id="1678617at2759"/>
<dbReference type="GO" id="GO:0016020">
    <property type="term" value="C:membrane"/>
    <property type="evidence" value="ECO:0007669"/>
    <property type="project" value="UniProtKB-SubCell"/>
</dbReference>
<evidence type="ECO:0000256" key="11">
    <source>
        <dbReference type="ARBA" id="ARBA00023136"/>
    </source>
</evidence>
<dbReference type="OMA" id="AKRTFYW"/>
<dbReference type="GO" id="GO:0005783">
    <property type="term" value="C:endoplasmic reticulum"/>
    <property type="evidence" value="ECO:0000318"/>
    <property type="project" value="GO_Central"/>
</dbReference>
<evidence type="ECO:0000256" key="6">
    <source>
        <dbReference type="ARBA" id="ARBA00022630"/>
    </source>
</evidence>
<feature type="domain" description="FAD dependent oxidoreductase" evidence="13">
    <location>
        <begin position="75"/>
        <end position="105"/>
    </location>
</feature>
<dbReference type="Gene3D" id="3.50.50.60">
    <property type="entry name" value="FAD/NAD(P)-binding domain"/>
    <property type="match status" value="1"/>
</dbReference>
<dbReference type="GO" id="GO:0004506">
    <property type="term" value="F:squalene monooxygenase activity"/>
    <property type="evidence" value="ECO:0000318"/>
    <property type="project" value="GO_Central"/>
</dbReference>
<dbReference type="GO" id="GO:0009725">
    <property type="term" value="P:response to hormone"/>
    <property type="evidence" value="ECO:0007669"/>
    <property type="project" value="UniProtKB-ARBA"/>
</dbReference>
<dbReference type="Pfam" id="PF01266">
    <property type="entry name" value="DAO"/>
    <property type="match status" value="1"/>
</dbReference>
<name>A0A1Y1I7B4_KLENI</name>
<keyword evidence="10 12" id="KW-0560">Oxidoreductase</keyword>
<comment type="pathway">
    <text evidence="3">Terpene metabolism; lanosterol biosynthesis; lanosterol from farnesyl diphosphate: step 2/3.</text>
</comment>
<evidence type="ECO:0000313" key="16">
    <source>
        <dbReference type="Proteomes" id="UP000054558"/>
    </source>
</evidence>
<evidence type="ECO:0000256" key="2">
    <source>
        <dbReference type="ARBA" id="ARBA00004141"/>
    </source>
</evidence>
<feature type="domain" description="Squalene epoxidase" evidence="14">
    <location>
        <begin position="225"/>
        <end position="498"/>
    </location>
</feature>
<comment type="subcellular location">
    <subcellularLocation>
        <location evidence="2 12">Membrane</location>
        <topology evidence="2 12">Multi-pass membrane protein</topology>
    </subcellularLocation>
</comment>
<feature type="transmembrane region" description="Helical" evidence="12">
    <location>
        <begin position="12"/>
        <end position="32"/>
    </location>
</feature>
<dbReference type="SUPFAM" id="SSF51905">
    <property type="entry name" value="FAD/NAD(P)-binding domain"/>
    <property type="match status" value="1"/>
</dbReference>
<sequence>MQFWGHELDTGFLLGLLISVASAVVGVFMLWTENRRLSDLRRQDAEEARRKAIDARSPSIKGELTYAKEVESNPDVIIVGAGVAGAALAYSLGKEGRKVLVLERDLTEPDRIVGELLQPGGFLKLVDLGLEDCVEEIDSPEIFGYAMFKDGGECKVAYPLKNGKKVVGRSFHNGRFVMRMREKIGKMPGVVLKQATVSKLIEDDHTVKGVEYRVGEAGESTSQVFAPLTIVCDGCFSRLRKSLSSSKPSSTSDFVGLILEKADLPYPNHGHVVLGDPSPVLFYPISSTEVRCLVDVPTGQVKAVGCASLPEYLSQHVAPQLPEQLKAPFLAAVEKGDIRKMPNQSMAANPMTTPGALLLGDAFNMRHPLTGGGMTVALSDIAVLRDMLRPLPDFTDVTALSSYTKAFYTRRKPVAATINTLAGALYKVFCASSDEAMEEMRRACFDYLSLGGVFSEGPVALLSGLNPRPLSLVCHFFAVAVFGIGRLMLPFPSPKKIWIGARLLRGAAGIILPIIRAEGIRQVFFPNTVPDFYKTAPVSK</sequence>
<evidence type="ECO:0000256" key="10">
    <source>
        <dbReference type="ARBA" id="ARBA00023002"/>
    </source>
</evidence>
<comment type="similarity">
    <text evidence="4 12">Belongs to the squalene monooxygenase family.</text>
</comment>
<dbReference type="AlphaFoldDB" id="A0A1Y1I7B4"/>
<comment type="caution">
    <text evidence="12">Lacks conserved residue(s) required for the propagation of feature annotation.</text>
</comment>
<dbReference type="GO" id="GO:0050660">
    <property type="term" value="F:flavin adenine dinucleotide binding"/>
    <property type="evidence" value="ECO:0007669"/>
    <property type="project" value="UniProtKB-UniRule"/>
</dbReference>
<evidence type="ECO:0000256" key="3">
    <source>
        <dbReference type="ARBA" id="ARBA00005018"/>
    </source>
</evidence>
<evidence type="ECO:0000256" key="7">
    <source>
        <dbReference type="ARBA" id="ARBA00022692"/>
    </source>
</evidence>
<dbReference type="GO" id="GO:0016126">
    <property type="term" value="P:sterol biosynthetic process"/>
    <property type="evidence" value="ECO:0000318"/>
    <property type="project" value="GO_Central"/>
</dbReference>
<evidence type="ECO:0000256" key="1">
    <source>
        <dbReference type="ARBA" id="ARBA00001974"/>
    </source>
</evidence>